<proteinExistence type="predicted"/>
<dbReference type="PANTHER" id="PTHR47812:SF2">
    <property type="entry name" value="SMR (SMALL MUTS RELATED) DOMAIN-CONTAINING PROTEIN"/>
    <property type="match status" value="1"/>
</dbReference>
<dbReference type="InterPro" id="IPR036063">
    <property type="entry name" value="Smr_dom_sf"/>
</dbReference>
<dbReference type="Gene3D" id="3.30.1370.110">
    <property type="match status" value="1"/>
</dbReference>
<name>A0AAN7JKW1_9MYRT</name>
<dbReference type="Pfam" id="PF08590">
    <property type="entry name" value="DUF1771"/>
    <property type="match status" value="1"/>
</dbReference>
<evidence type="ECO:0000259" key="2">
    <source>
        <dbReference type="PROSITE" id="PS50828"/>
    </source>
</evidence>
<feature type="region of interest" description="Disordered" evidence="1">
    <location>
        <begin position="27"/>
        <end position="51"/>
    </location>
</feature>
<evidence type="ECO:0000256" key="1">
    <source>
        <dbReference type="SAM" id="MobiDB-lite"/>
    </source>
</evidence>
<dbReference type="SMART" id="SM00463">
    <property type="entry name" value="SMR"/>
    <property type="match status" value="1"/>
</dbReference>
<dbReference type="InterPro" id="IPR002625">
    <property type="entry name" value="Smr_dom"/>
</dbReference>
<organism evidence="3 4">
    <name type="scientific">Trapa incisa</name>
    <dbReference type="NCBI Taxonomy" id="236973"/>
    <lineage>
        <taxon>Eukaryota</taxon>
        <taxon>Viridiplantae</taxon>
        <taxon>Streptophyta</taxon>
        <taxon>Embryophyta</taxon>
        <taxon>Tracheophyta</taxon>
        <taxon>Spermatophyta</taxon>
        <taxon>Magnoliopsida</taxon>
        <taxon>eudicotyledons</taxon>
        <taxon>Gunneridae</taxon>
        <taxon>Pentapetalae</taxon>
        <taxon>rosids</taxon>
        <taxon>malvids</taxon>
        <taxon>Myrtales</taxon>
        <taxon>Lythraceae</taxon>
        <taxon>Trapa</taxon>
    </lineage>
</organism>
<evidence type="ECO:0000313" key="3">
    <source>
        <dbReference type="EMBL" id="KAK4747113.1"/>
    </source>
</evidence>
<dbReference type="AlphaFoldDB" id="A0AAN7JKW1"/>
<dbReference type="PROSITE" id="PS50828">
    <property type="entry name" value="SMR"/>
    <property type="match status" value="1"/>
</dbReference>
<dbReference type="InterPro" id="IPR013899">
    <property type="entry name" value="DUF1771"/>
</dbReference>
<sequence length="425" mass="47569">MKTSRNPGKSQGWAAFTLKQQRVAQPFEHENRCDPFPPIATNSNGSFASRRNNISKNEFSSQSFSSSLPSSIDYPTPLGATRSPSQIHIGVFHKSKDNKSLTEGSNFTALNKLREVHGWADDGLIRDIMTALNNDFNKTSILLEGMISAGIIEGGQERQEAQVSSEKHVDTTSLAVTQEHHHGGSLNCSKDESDFSGNFSWDKTARRKIILGSPNSLPLEPEWEDEDIYLRHRKDAIRAMRLASQNSRAAKNAFLRNDHKSAKQHSLKAREEWIDAERLNAQAAMKILQIRNLKNDMSKLDLHGLHATEAIKALREHLQMLEDQMSFNRSVSPSRNIKLPQNTDVVVRSSSFESLKSIDTGSSDLSCHASRQRTSRLQVITGVGNHSRGQAALPAAVRSFLNENGYHFDEVRPGVITVRLKFRHR</sequence>
<gene>
    <name evidence="3" type="ORF">SAY87_026150</name>
</gene>
<dbReference type="SUPFAM" id="SSF160443">
    <property type="entry name" value="SMR domain-like"/>
    <property type="match status" value="1"/>
</dbReference>
<dbReference type="Proteomes" id="UP001345219">
    <property type="component" value="Chromosome 20"/>
</dbReference>
<accession>A0AAN7JKW1</accession>
<feature type="domain" description="Smr" evidence="2">
    <location>
        <begin position="300"/>
        <end position="421"/>
    </location>
</feature>
<keyword evidence="4" id="KW-1185">Reference proteome</keyword>
<evidence type="ECO:0000313" key="4">
    <source>
        <dbReference type="Proteomes" id="UP001345219"/>
    </source>
</evidence>
<protein>
    <recommendedName>
        <fullName evidence="2">Smr domain-containing protein</fullName>
    </recommendedName>
</protein>
<feature type="compositionally biased region" description="Polar residues" evidence="1">
    <location>
        <begin position="40"/>
        <end position="51"/>
    </location>
</feature>
<comment type="caution">
    <text evidence="3">The sequence shown here is derived from an EMBL/GenBank/DDBJ whole genome shotgun (WGS) entry which is preliminary data.</text>
</comment>
<dbReference type="SMART" id="SM01162">
    <property type="entry name" value="DUF1771"/>
    <property type="match status" value="1"/>
</dbReference>
<dbReference type="EMBL" id="JAXIOK010000020">
    <property type="protein sequence ID" value="KAK4747113.1"/>
    <property type="molecule type" value="Genomic_DNA"/>
</dbReference>
<reference evidence="3 4" key="1">
    <citation type="journal article" date="2023" name="Hortic Res">
        <title>Pangenome of water caltrop reveals structural variations and asymmetric subgenome divergence after allopolyploidization.</title>
        <authorList>
            <person name="Zhang X."/>
            <person name="Chen Y."/>
            <person name="Wang L."/>
            <person name="Yuan Y."/>
            <person name="Fang M."/>
            <person name="Shi L."/>
            <person name="Lu R."/>
            <person name="Comes H.P."/>
            <person name="Ma Y."/>
            <person name="Chen Y."/>
            <person name="Huang G."/>
            <person name="Zhou Y."/>
            <person name="Zheng Z."/>
            <person name="Qiu Y."/>
        </authorList>
    </citation>
    <scope>NUCLEOTIDE SEQUENCE [LARGE SCALE GENOMIC DNA]</scope>
    <source>
        <tissue evidence="3">Roots</tissue>
    </source>
</reference>
<dbReference type="PANTHER" id="PTHR47812">
    <property type="entry name" value="SMR (SMALL MUTS RELATED) DOMAIN-CONTAINING PROTEIN"/>
    <property type="match status" value="1"/>
</dbReference>